<keyword evidence="3" id="KW-1185">Reference proteome</keyword>
<dbReference type="Proteomes" id="UP001418796">
    <property type="component" value="Unassembled WGS sequence"/>
</dbReference>
<dbReference type="EMBL" id="JBCITK010000001">
    <property type="protein sequence ID" value="MEN0644174.1"/>
    <property type="molecule type" value="Genomic_DNA"/>
</dbReference>
<reference evidence="2 3" key="1">
    <citation type="submission" date="2024-03" db="EMBL/GenBank/DDBJ databases">
        <title>Bacilli Hybrid Assemblies.</title>
        <authorList>
            <person name="Kovac J."/>
        </authorList>
    </citation>
    <scope>NUCLEOTIDE SEQUENCE [LARGE SCALE GENOMIC DNA]</scope>
    <source>
        <strain evidence="2 3">FSL R7-0666</strain>
    </source>
</reference>
<comment type="caution">
    <text evidence="2">The sequence shown here is derived from an EMBL/GenBank/DDBJ whole genome shotgun (WGS) entry which is preliminary data.</text>
</comment>
<organism evidence="2 3">
    <name type="scientific">Alkalicoccobacillus gibsonii</name>
    <dbReference type="NCBI Taxonomy" id="79881"/>
    <lineage>
        <taxon>Bacteria</taxon>
        <taxon>Bacillati</taxon>
        <taxon>Bacillota</taxon>
        <taxon>Bacilli</taxon>
        <taxon>Bacillales</taxon>
        <taxon>Bacillaceae</taxon>
        <taxon>Alkalicoccobacillus</taxon>
    </lineage>
</organism>
<protein>
    <submittedName>
        <fullName evidence="2">Uncharacterized protein</fullName>
    </submittedName>
</protein>
<proteinExistence type="predicted"/>
<dbReference type="RefSeq" id="WP_203090212.1">
    <property type="nucleotide sequence ID" value="NZ_JAEUZA010000004.1"/>
</dbReference>
<gene>
    <name evidence="2" type="ORF">MKY91_13565</name>
</gene>
<accession>A0ABU9VJV2</accession>
<sequence>MKNKEKAKHQKKKREMLKDLLKKNVDNWKKSPLKQTTPQSYRKIIA</sequence>
<evidence type="ECO:0000256" key="1">
    <source>
        <dbReference type="SAM" id="MobiDB-lite"/>
    </source>
</evidence>
<name>A0ABU9VJV2_9BACI</name>
<feature type="region of interest" description="Disordered" evidence="1">
    <location>
        <begin position="26"/>
        <end position="46"/>
    </location>
</feature>
<evidence type="ECO:0000313" key="3">
    <source>
        <dbReference type="Proteomes" id="UP001418796"/>
    </source>
</evidence>
<evidence type="ECO:0000313" key="2">
    <source>
        <dbReference type="EMBL" id="MEN0644174.1"/>
    </source>
</evidence>